<dbReference type="InterPro" id="IPR039361">
    <property type="entry name" value="Cyclin"/>
</dbReference>
<feature type="compositionally biased region" description="Basic and acidic residues" evidence="5">
    <location>
        <begin position="1"/>
        <end position="11"/>
    </location>
</feature>
<feature type="domain" description="Cyclin C-terminal" evidence="7">
    <location>
        <begin position="209"/>
        <end position="335"/>
    </location>
</feature>
<dbReference type="InterPro" id="IPR004367">
    <property type="entry name" value="Cyclin_C-dom"/>
</dbReference>
<dbReference type="CDD" id="cd20507">
    <property type="entry name" value="CYCLIN_CCNB1-like_rpt1"/>
    <property type="match status" value="1"/>
</dbReference>
<dbReference type="PANTHER" id="PTHR10177">
    <property type="entry name" value="CYCLINS"/>
    <property type="match status" value="1"/>
</dbReference>
<evidence type="ECO:0000313" key="9">
    <source>
        <dbReference type="Proteomes" id="UP000008744"/>
    </source>
</evidence>
<dbReference type="SUPFAM" id="SSF47954">
    <property type="entry name" value="Cyclin-like"/>
    <property type="match status" value="2"/>
</dbReference>
<feature type="domain" description="Cyclin-like" evidence="6">
    <location>
        <begin position="213"/>
        <end position="304"/>
    </location>
</feature>
<dbReference type="STRING" id="7234.B4GP97"/>
<dbReference type="PIRSF" id="PIRSF001771">
    <property type="entry name" value="Cyclin_A_B_D_E"/>
    <property type="match status" value="1"/>
</dbReference>
<name>B4GP97_DROPE</name>
<dbReference type="HOGENOM" id="CLU_020695_2_1_1"/>
<evidence type="ECO:0000259" key="6">
    <source>
        <dbReference type="SMART" id="SM00385"/>
    </source>
</evidence>
<dbReference type="Pfam" id="PF00134">
    <property type="entry name" value="Cyclin_N"/>
    <property type="match status" value="1"/>
</dbReference>
<accession>B4GP97</accession>
<evidence type="ECO:0000256" key="2">
    <source>
        <dbReference type="ARBA" id="ARBA00023127"/>
    </source>
</evidence>
<dbReference type="PhylomeDB" id="B4GP97"/>
<keyword evidence="3" id="KW-0131">Cell cycle</keyword>
<evidence type="ECO:0000256" key="1">
    <source>
        <dbReference type="ARBA" id="ARBA00022618"/>
    </source>
</evidence>
<dbReference type="InterPro" id="IPR036915">
    <property type="entry name" value="Cyclin-like_sf"/>
</dbReference>
<dbReference type="SMART" id="SM00385">
    <property type="entry name" value="CYCLIN"/>
    <property type="match status" value="2"/>
</dbReference>
<keyword evidence="9" id="KW-1185">Reference proteome</keyword>
<dbReference type="InterPro" id="IPR048258">
    <property type="entry name" value="Cyclins_cyclin-box"/>
</dbReference>
<keyword evidence="2 4" id="KW-0195">Cyclin</keyword>
<feature type="region of interest" description="Disordered" evidence="5">
    <location>
        <begin position="1"/>
        <end position="29"/>
    </location>
</feature>
<dbReference type="OMA" id="MCLVEED"/>
<dbReference type="eggNOG" id="KOG0653">
    <property type="taxonomic scope" value="Eukaryota"/>
</dbReference>
<dbReference type="InterPro" id="IPR046965">
    <property type="entry name" value="Cyclin_A/B-like"/>
</dbReference>
<dbReference type="Proteomes" id="UP000008744">
    <property type="component" value="Unassembled WGS sequence"/>
</dbReference>
<organism evidence="9">
    <name type="scientific">Drosophila persimilis</name>
    <name type="common">Fruit fly</name>
    <dbReference type="NCBI Taxonomy" id="7234"/>
    <lineage>
        <taxon>Eukaryota</taxon>
        <taxon>Metazoa</taxon>
        <taxon>Ecdysozoa</taxon>
        <taxon>Arthropoda</taxon>
        <taxon>Hexapoda</taxon>
        <taxon>Insecta</taxon>
        <taxon>Pterygota</taxon>
        <taxon>Neoptera</taxon>
        <taxon>Endopterygota</taxon>
        <taxon>Diptera</taxon>
        <taxon>Brachycera</taxon>
        <taxon>Muscomorpha</taxon>
        <taxon>Ephydroidea</taxon>
        <taxon>Drosophilidae</taxon>
        <taxon>Drosophila</taxon>
        <taxon>Sophophora</taxon>
    </lineage>
</organism>
<evidence type="ECO:0000256" key="5">
    <source>
        <dbReference type="SAM" id="MobiDB-lite"/>
    </source>
</evidence>
<comment type="similarity">
    <text evidence="4">Belongs to the cyclin family.</text>
</comment>
<evidence type="ECO:0000259" key="7">
    <source>
        <dbReference type="SMART" id="SM01332"/>
    </source>
</evidence>
<dbReference type="EMBL" id="CH479186">
    <property type="protein sequence ID" value="EDW38980.1"/>
    <property type="molecule type" value="Genomic_DNA"/>
</dbReference>
<dbReference type="AlphaFoldDB" id="B4GP97"/>
<dbReference type="GO" id="GO:0016538">
    <property type="term" value="F:cyclin-dependent protein serine/threonine kinase regulator activity"/>
    <property type="evidence" value="ECO:0007669"/>
    <property type="project" value="InterPro"/>
</dbReference>
<feature type="domain" description="Cyclin-like" evidence="6">
    <location>
        <begin position="115"/>
        <end position="200"/>
    </location>
</feature>
<gene>
    <name evidence="8" type="primary">Dper\GL13647</name>
    <name evidence="8" type="ORF">Dper_GL13647</name>
</gene>
<dbReference type="OrthoDB" id="5590282at2759"/>
<dbReference type="FunFam" id="1.10.472.10:FF:000001">
    <property type="entry name" value="G2/mitotic-specific cyclin"/>
    <property type="match status" value="1"/>
</dbReference>
<evidence type="ECO:0000256" key="3">
    <source>
        <dbReference type="ARBA" id="ARBA00023306"/>
    </source>
</evidence>
<dbReference type="Pfam" id="PF02984">
    <property type="entry name" value="Cyclin_C"/>
    <property type="match status" value="1"/>
</dbReference>
<dbReference type="GO" id="GO:0044772">
    <property type="term" value="P:mitotic cell cycle phase transition"/>
    <property type="evidence" value="ECO:0007669"/>
    <property type="project" value="InterPro"/>
</dbReference>
<dbReference type="PROSITE" id="PS00292">
    <property type="entry name" value="CYCLINS"/>
    <property type="match status" value="1"/>
</dbReference>
<dbReference type="SMART" id="SM01332">
    <property type="entry name" value="Cyclin_C"/>
    <property type="match status" value="1"/>
</dbReference>
<dbReference type="InterPro" id="IPR006671">
    <property type="entry name" value="Cyclin_N"/>
</dbReference>
<dbReference type="KEGG" id="dpe:6595015"/>
<keyword evidence="1" id="KW-0132">Cell division</keyword>
<protein>
    <submittedName>
        <fullName evidence="8">GL13647</fullName>
    </submittedName>
</protein>
<dbReference type="SMR" id="B4GP97"/>
<dbReference type="GO" id="GO:0005634">
    <property type="term" value="C:nucleus"/>
    <property type="evidence" value="ECO:0007669"/>
    <property type="project" value="UniProtKB-ARBA"/>
</dbReference>
<dbReference type="CDD" id="cd20509">
    <property type="entry name" value="CYCLIN_CCNB1-like_rpt2"/>
    <property type="match status" value="1"/>
</dbReference>
<dbReference type="InterPro" id="IPR013763">
    <property type="entry name" value="Cyclin-like_dom"/>
</dbReference>
<evidence type="ECO:0000313" key="8">
    <source>
        <dbReference type="EMBL" id="EDW38980.1"/>
    </source>
</evidence>
<dbReference type="GO" id="GO:0051301">
    <property type="term" value="P:cell division"/>
    <property type="evidence" value="ECO:0007669"/>
    <property type="project" value="UniProtKB-KW"/>
</dbReference>
<reference evidence="8 9" key="1">
    <citation type="journal article" date="2007" name="Nature">
        <title>Evolution of genes and genomes on the Drosophila phylogeny.</title>
        <authorList>
            <consortium name="Drosophila 12 Genomes Consortium"/>
            <person name="Clark A.G."/>
            <person name="Eisen M.B."/>
            <person name="Smith D.R."/>
            <person name="Bergman C.M."/>
            <person name="Oliver B."/>
            <person name="Markow T.A."/>
            <person name="Kaufman T.C."/>
            <person name="Kellis M."/>
            <person name="Gelbart W."/>
            <person name="Iyer V.N."/>
            <person name="Pollard D.A."/>
            <person name="Sackton T.B."/>
            <person name="Larracuente A.M."/>
            <person name="Singh N.D."/>
            <person name="Abad J.P."/>
            <person name="Abt D.N."/>
            <person name="Adryan B."/>
            <person name="Aguade M."/>
            <person name="Akashi H."/>
            <person name="Anderson W.W."/>
            <person name="Aquadro C.F."/>
            <person name="Ardell D.H."/>
            <person name="Arguello R."/>
            <person name="Artieri C.G."/>
            <person name="Barbash D.A."/>
            <person name="Barker D."/>
            <person name="Barsanti P."/>
            <person name="Batterham P."/>
            <person name="Batzoglou S."/>
            <person name="Begun D."/>
            <person name="Bhutkar A."/>
            <person name="Blanco E."/>
            <person name="Bosak S.A."/>
            <person name="Bradley R.K."/>
            <person name="Brand A.D."/>
            <person name="Brent M.R."/>
            <person name="Brooks A.N."/>
            <person name="Brown R.H."/>
            <person name="Butlin R.K."/>
            <person name="Caggese C."/>
            <person name="Calvi B.R."/>
            <person name="Bernardo de Carvalho A."/>
            <person name="Caspi A."/>
            <person name="Castrezana S."/>
            <person name="Celniker S.E."/>
            <person name="Chang J.L."/>
            <person name="Chapple C."/>
            <person name="Chatterji S."/>
            <person name="Chinwalla A."/>
            <person name="Civetta A."/>
            <person name="Clifton S.W."/>
            <person name="Comeron J.M."/>
            <person name="Costello J.C."/>
            <person name="Coyne J.A."/>
            <person name="Daub J."/>
            <person name="David R.G."/>
            <person name="Delcher A.L."/>
            <person name="Delehaunty K."/>
            <person name="Do C.B."/>
            <person name="Ebling H."/>
            <person name="Edwards K."/>
            <person name="Eickbush T."/>
            <person name="Evans J.D."/>
            <person name="Filipski A."/>
            <person name="Findeiss S."/>
            <person name="Freyhult E."/>
            <person name="Fulton L."/>
            <person name="Fulton R."/>
            <person name="Garcia A.C."/>
            <person name="Gardiner A."/>
            <person name="Garfield D.A."/>
            <person name="Garvin B.E."/>
            <person name="Gibson G."/>
            <person name="Gilbert D."/>
            <person name="Gnerre S."/>
            <person name="Godfrey J."/>
            <person name="Good R."/>
            <person name="Gotea V."/>
            <person name="Gravely B."/>
            <person name="Greenberg A.J."/>
            <person name="Griffiths-Jones S."/>
            <person name="Gross S."/>
            <person name="Guigo R."/>
            <person name="Gustafson E.A."/>
            <person name="Haerty W."/>
            <person name="Hahn M.W."/>
            <person name="Halligan D.L."/>
            <person name="Halpern A.L."/>
            <person name="Halter G.M."/>
            <person name="Han M.V."/>
            <person name="Heger A."/>
            <person name="Hillier L."/>
            <person name="Hinrichs A.S."/>
            <person name="Holmes I."/>
            <person name="Hoskins R.A."/>
            <person name="Hubisz M.J."/>
            <person name="Hultmark D."/>
            <person name="Huntley M.A."/>
            <person name="Jaffe D.B."/>
            <person name="Jagadeeshan S."/>
            <person name="Jeck W.R."/>
            <person name="Johnson J."/>
            <person name="Jones C.D."/>
            <person name="Jordan W.C."/>
            <person name="Karpen G.H."/>
            <person name="Kataoka E."/>
            <person name="Keightley P.D."/>
            <person name="Kheradpour P."/>
            <person name="Kirkness E.F."/>
            <person name="Koerich L.B."/>
            <person name="Kristiansen K."/>
            <person name="Kudrna D."/>
            <person name="Kulathinal R.J."/>
            <person name="Kumar S."/>
            <person name="Kwok R."/>
            <person name="Lander E."/>
            <person name="Langley C.H."/>
            <person name="Lapoint R."/>
            <person name="Lazzaro B.P."/>
            <person name="Lee S.J."/>
            <person name="Levesque L."/>
            <person name="Li R."/>
            <person name="Lin C.F."/>
            <person name="Lin M.F."/>
            <person name="Lindblad-Toh K."/>
            <person name="Llopart A."/>
            <person name="Long M."/>
            <person name="Low L."/>
            <person name="Lozovsky E."/>
            <person name="Lu J."/>
            <person name="Luo M."/>
            <person name="Machado C.A."/>
            <person name="Makalowski W."/>
            <person name="Marzo M."/>
            <person name="Matsuda M."/>
            <person name="Matzkin L."/>
            <person name="McAllister B."/>
            <person name="McBride C.S."/>
            <person name="McKernan B."/>
            <person name="McKernan K."/>
            <person name="Mendez-Lago M."/>
            <person name="Minx P."/>
            <person name="Mollenhauer M.U."/>
            <person name="Montooth K."/>
            <person name="Mount S.M."/>
            <person name="Mu X."/>
            <person name="Myers E."/>
            <person name="Negre B."/>
            <person name="Newfeld S."/>
            <person name="Nielsen R."/>
            <person name="Noor M.A."/>
            <person name="O'Grady P."/>
            <person name="Pachter L."/>
            <person name="Papaceit M."/>
            <person name="Parisi M.J."/>
            <person name="Parisi M."/>
            <person name="Parts L."/>
            <person name="Pedersen J.S."/>
            <person name="Pesole G."/>
            <person name="Phillippy A.M."/>
            <person name="Ponting C.P."/>
            <person name="Pop M."/>
            <person name="Porcelli D."/>
            <person name="Powell J.R."/>
            <person name="Prohaska S."/>
            <person name="Pruitt K."/>
            <person name="Puig M."/>
            <person name="Quesneville H."/>
            <person name="Ram K.R."/>
            <person name="Rand D."/>
            <person name="Rasmussen M.D."/>
            <person name="Reed L.K."/>
            <person name="Reenan R."/>
            <person name="Reily A."/>
            <person name="Remington K.A."/>
            <person name="Rieger T.T."/>
            <person name="Ritchie M.G."/>
            <person name="Robin C."/>
            <person name="Rogers Y.H."/>
            <person name="Rohde C."/>
            <person name="Rozas J."/>
            <person name="Rubenfield M.J."/>
            <person name="Ruiz A."/>
            <person name="Russo S."/>
            <person name="Salzberg S.L."/>
            <person name="Sanchez-Gracia A."/>
            <person name="Saranga D.J."/>
            <person name="Sato H."/>
            <person name="Schaeffer S.W."/>
            <person name="Schatz M.C."/>
            <person name="Schlenke T."/>
            <person name="Schwartz R."/>
            <person name="Segarra C."/>
            <person name="Singh R.S."/>
            <person name="Sirot L."/>
            <person name="Sirota M."/>
            <person name="Sisneros N.B."/>
            <person name="Smith C.D."/>
            <person name="Smith T.F."/>
            <person name="Spieth J."/>
            <person name="Stage D.E."/>
            <person name="Stark A."/>
            <person name="Stephan W."/>
            <person name="Strausberg R.L."/>
            <person name="Strempel S."/>
            <person name="Sturgill D."/>
            <person name="Sutton G."/>
            <person name="Sutton G.G."/>
            <person name="Tao W."/>
            <person name="Teichmann S."/>
            <person name="Tobari Y.N."/>
            <person name="Tomimura Y."/>
            <person name="Tsolas J.M."/>
            <person name="Valente V.L."/>
            <person name="Venter E."/>
            <person name="Venter J.C."/>
            <person name="Vicario S."/>
            <person name="Vieira F.G."/>
            <person name="Vilella A.J."/>
            <person name="Villasante A."/>
            <person name="Walenz B."/>
            <person name="Wang J."/>
            <person name="Wasserman M."/>
            <person name="Watts T."/>
            <person name="Wilson D."/>
            <person name="Wilson R.K."/>
            <person name="Wing R.A."/>
            <person name="Wolfner M.F."/>
            <person name="Wong A."/>
            <person name="Wong G.K."/>
            <person name="Wu C.I."/>
            <person name="Wu G."/>
            <person name="Yamamoto D."/>
            <person name="Yang H.P."/>
            <person name="Yang S.P."/>
            <person name="Yorke J.A."/>
            <person name="Yoshida K."/>
            <person name="Zdobnov E."/>
            <person name="Zhang P."/>
            <person name="Zhang Y."/>
            <person name="Zimin A.V."/>
            <person name="Baldwin J."/>
            <person name="Abdouelleil A."/>
            <person name="Abdulkadir J."/>
            <person name="Abebe A."/>
            <person name="Abera B."/>
            <person name="Abreu J."/>
            <person name="Acer S.C."/>
            <person name="Aftuck L."/>
            <person name="Alexander A."/>
            <person name="An P."/>
            <person name="Anderson E."/>
            <person name="Anderson S."/>
            <person name="Arachi H."/>
            <person name="Azer M."/>
            <person name="Bachantsang P."/>
            <person name="Barry A."/>
            <person name="Bayul T."/>
            <person name="Berlin A."/>
            <person name="Bessette D."/>
            <person name="Bloom T."/>
            <person name="Blye J."/>
            <person name="Boguslavskiy L."/>
            <person name="Bonnet C."/>
            <person name="Boukhgalter B."/>
            <person name="Bourzgui I."/>
            <person name="Brown A."/>
            <person name="Cahill P."/>
            <person name="Channer S."/>
            <person name="Cheshatsang Y."/>
            <person name="Chuda L."/>
            <person name="Citroen M."/>
            <person name="Collymore A."/>
            <person name="Cooke P."/>
            <person name="Costello M."/>
            <person name="D'Aco K."/>
            <person name="Daza R."/>
            <person name="De Haan G."/>
            <person name="DeGray S."/>
            <person name="DeMaso C."/>
            <person name="Dhargay N."/>
            <person name="Dooley K."/>
            <person name="Dooley E."/>
            <person name="Doricent M."/>
            <person name="Dorje P."/>
            <person name="Dorjee K."/>
            <person name="Dupes A."/>
            <person name="Elong R."/>
            <person name="Falk J."/>
            <person name="Farina A."/>
            <person name="Faro S."/>
            <person name="Ferguson D."/>
            <person name="Fisher S."/>
            <person name="Foley C.D."/>
            <person name="Franke A."/>
            <person name="Friedrich D."/>
            <person name="Gadbois L."/>
            <person name="Gearin G."/>
            <person name="Gearin C.R."/>
            <person name="Giannoukos G."/>
            <person name="Goode T."/>
            <person name="Graham J."/>
            <person name="Grandbois E."/>
            <person name="Grewal S."/>
            <person name="Gyaltsen K."/>
            <person name="Hafez N."/>
            <person name="Hagos B."/>
            <person name="Hall J."/>
            <person name="Henson C."/>
            <person name="Hollinger A."/>
            <person name="Honan T."/>
            <person name="Huard M.D."/>
            <person name="Hughes L."/>
            <person name="Hurhula B."/>
            <person name="Husby M.E."/>
            <person name="Kamat A."/>
            <person name="Kanga B."/>
            <person name="Kashin S."/>
            <person name="Khazanovich D."/>
            <person name="Kisner P."/>
            <person name="Lance K."/>
            <person name="Lara M."/>
            <person name="Lee W."/>
            <person name="Lennon N."/>
            <person name="Letendre F."/>
            <person name="LeVine R."/>
            <person name="Lipovsky A."/>
            <person name="Liu X."/>
            <person name="Liu J."/>
            <person name="Liu S."/>
            <person name="Lokyitsang T."/>
            <person name="Lokyitsang Y."/>
            <person name="Lubonja R."/>
            <person name="Lui A."/>
            <person name="MacDonald P."/>
            <person name="Magnisalis V."/>
            <person name="Maru K."/>
            <person name="Matthews C."/>
            <person name="McCusker W."/>
            <person name="McDonough S."/>
            <person name="Mehta T."/>
            <person name="Meldrim J."/>
            <person name="Meneus L."/>
            <person name="Mihai O."/>
            <person name="Mihalev A."/>
            <person name="Mihova T."/>
            <person name="Mittelman R."/>
            <person name="Mlenga V."/>
            <person name="Montmayeur A."/>
            <person name="Mulrain L."/>
            <person name="Navidi A."/>
            <person name="Naylor J."/>
            <person name="Negash T."/>
            <person name="Nguyen T."/>
            <person name="Nguyen N."/>
            <person name="Nicol R."/>
            <person name="Norbu C."/>
            <person name="Norbu N."/>
            <person name="Novod N."/>
            <person name="O'Neill B."/>
            <person name="Osman S."/>
            <person name="Markiewicz E."/>
            <person name="Oyono O.L."/>
            <person name="Patti C."/>
            <person name="Phunkhang P."/>
            <person name="Pierre F."/>
            <person name="Priest M."/>
            <person name="Raghuraman S."/>
            <person name="Rege F."/>
            <person name="Reyes R."/>
            <person name="Rise C."/>
            <person name="Rogov P."/>
            <person name="Ross K."/>
            <person name="Ryan E."/>
            <person name="Settipalli S."/>
            <person name="Shea T."/>
            <person name="Sherpa N."/>
            <person name="Shi L."/>
            <person name="Shih D."/>
            <person name="Sparrow T."/>
            <person name="Spaulding J."/>
            <person name="Stalker J."/>
            <person name="Stange-Thomann N."/>
            <person name="Stavropoulos S."/>
            <person name="Stone C."/>
            <person name="Strader C."/>
            <person name="Tesfaye S."/>
            <person name="Thomson T."/>
            <person name="Thoulutsang Y."/>
            <person name="Thoulutsang D."/>
            <person name="Topham K."/>
            <person name="Topping I."/>
            <person name="Tsamla T."/>
            <person name="Vassiliev H."/>
            <person name="Vo A."/>
            <person name="Wangchuk T."/>
            <person name="Wangdi T."/>
            <person name="Weiand M."/>
            <person name="Wilkinson J."/>
            <person name="Wilson A."/>
            <person name="Yadav S."/>
            <person name="Young G."/>
            <person name="Yu Q."/>
            <person name="Zembek L."/>
            <person name="Zhong D."/>
            <person name="Zimmer A."/>
            <person name="Zwirko Z."/>
            <person name="Jaffe D.B."/>
            <person name="Alvarez P."/>
            <person name="Brockman W."/>
            <person name="Butler J."/>
            <person name="Chin C."/>
            <person name="Gnerre S."/>
            <person name="Grabherr M."/>
            <person name="Kleber M."/>
            <person name="Mauceli E."/>
            <person name="MacCallum I."/>
        </authorList>
    </citation>
    <scope>NUCLEOTIDE SEQUENCE [LARGE SCALE GENOMIC DNA]</scope>
    <source>
        <strain evidence="9">MSH-3 / Tucson 14011-0111.49</strain>
    </source>
</reference>
<evidence type="ECO:0000256" key="4">
    <source>
        <dbReference type="RuleBase" id="RU000383"/>
    </source>
</evidence>
<proteinExistence type="inferred from homology"/>
<sequence>MFRGADGDASKNMDQVQLKKPTVPSKEAAPKRDVLGALQNCGAIVKPSTIIRPAKLLAGINDIDAKDGGSLVLVSEYVNDIYDYLYRLEAEQPIRKNHLAGHSEINHKMRAILIDWVNEMHWGFQFTAETFQLAVAIIDRYMQAVQNTERSNLQLVGVTALFIAAKYEEMVRQKIKDFVFITEGTYSASEIRAMELQILRAIDFNLSRPLPIHFLRRYTKAAGAHHEHHIMSKYFVELASVDYDLASRKPSEVAAAALFLSLHLLNANHRAGTGFNDQLWTPTLAHYSRYTAAHLRPITRQIAELAREAPQAQLQAIHKKHQCWQFFEIAIRPELSGPLINSIVGQKNYFCDSPNV</sequence>
<dbReference type="Gene3D" id="1.10.472.10">
    <property type="entry name" value="Cyclin-like"/>
    <property type="match status" value="2"/>
</dbReference>